<accession>A0A7I8D8X5</accession>
<dbReference type="Pfam" id="PF12611">
    <property type="entry name" value="Flagellar_put"/>
    <property type="match status" value="1"/>
</dbReference>
<sequence length="128" mass="14186">MSQDWLFKVRGPLPTSKLPTQSAERRSVAKPGAFQAQLDKQLQQSDVIVSNHAKQRLQKRDIRLNESDLGRIGEAINQVAAKGGRESLILYKGNAFVVNVPNRTIITAVDQSSMQENVFTNIDSALIL</sequence>
<dbReference type="EMBL" id="AP023366">
    <property type="protein sequence ID" value="BCJ85266.1"/>
    <property type="molecule type" value="Genomic_DNA"/>
</dbReference>
<evidence type="ECO:0000256" key="1">
    <source>
        <dbReference type="SAM" id="MobiDB-lite"/>
    </source>
</evidence>
<keyword evidence="2" id="KW-0969">Cilium</keyword>
<gene>
    <name evidence="2" type="ORF">skT53_02510</name>
</gene>
<feature type="region of interest" description="Disordered" evidence="1">
    <location>
        <begin position="11"/>
        <end position="30"/>
    </location>
</feature>
<dbReference type="NCBIfam" id="TIGR02530">
    <property type="entry name" value="flg_new"/>
    <property type="match status" value="1"/>
</dbReference>
<dbReference type="Proteomes" id="UP000593802">
    <property type="component" value="Chromosome"/>
</dbReference>
<organism evidence="2 3">
    <name type="scientific">Effusibacillus dendaii</name>
    <dbReference type="NCBI Taxonomy" id="2743772"/>
    <lineage>
        <taxon>Bacteria</taxon>
        <taxon>Bacillati</taxon>
        <taxon>Bacillota</taxon>
        <taxon>Bacilli</taxon>
        <taxon>Bacillales</taxon>
        <taxon>Alicyclobacillaceae</taxon>
        <taxon>Effusibacillus</taxon>
    </lineage>
</organism>
<proteinExistence type="predicted"/>
<evidence type="ECO:0000313" key="2">
    <source>
        <dbReference type="EMBL" id="BCJ85266.1"/>
    </source>
</evidence>
<protein>
    <submittedName>
        <fullName evidence="2">Flagellar protein</fullName>
    </submittedName>
</protein>
<dbReference type="RefSeq" id="WP_200759408.1">
    <property type="nucleotide sequence ID" value="NZ_AP023366.1"/>
</dbReference>
<reference evidence="2 3" key="1">
    <citation type="submission" date="2020-08" db="EMBL/GenBank/DDBJ databases">
        <title>Complete Genome Sequence of Effusibacillus dendaii Strain skT53, Isolated from Farmland soil.</title>
        <authorList>
            <person name="Konishi T."/>
            <person name="Kawasaki H."/>
        </authorList>
    </citation>
    <scope>NUCLEOTIDE SEQUENCE [LARGE SCALE GENOMIC DNA]</scope>
    <source>
        <strain evidence="3">skT53</strain>
    </source>
</reference>
<dbReference type="AlphaFoldDB" id="A0A7I8D8X5"/>
<keyword evidence="2" id="KW-0966">Cell projection</keyword>
<keyword evidence="3" id="KW-1185">Reference proteome</keyword>
<dbReference type="InterPro" id="IPR013367">
    <property type="entry name" value="Flagellar_put"/>
</dbReference>
<keyword evidence="2" id="KW-0282">Flagellum</keyword>
<evidence type="ECO:0000313" key="3">
    <source>
        <dbReference type="Proteomes" id="UP000593802"/>
    </source>
</evidence>
<name>A0A7I8D8X5_9BACL</name>
<dbReference type="KEGG" id="eff:skT53_02510"/>